<evidence type="ECO:0000256" key="1">
    <source>
        <dbReference type="SAM" id="MobiDB-lite"/>
    </source>
</evidence>
<feature type="domain" description="Glucodextranase N-terminal" evidence="4">
    <location>
        <begin position="51"/>
        <end position="268"/>
    </location>
</feature>
<keyword evidence="2" id="KW-0732">Signal</keyword>
<evidence type="ECO:0000259" key="3">
    <source>
        <dbReference type="Pfam" id="PF00723"/>
    </source>
</evidence>
<sequence>MSAVALALAAALSGVGCSDNTAATADTAQSSSTAQSPSAAESKAANAANVAPGAPGNTPTWAFAGKTGIGTSYEPYVDGKYQGSEANPMSRVWFSTANGVLTETMYGLIHNAQLRELSFIVKGTNFVDVETKDTIHSQRYLHTDQSGNPESLALVLDNRDKEGKYRIEKQIITDPHRDALVMRVTISAMADGLTAYLYADPQMDNGGADDIAYLDDTGFIAAQATPAAGGMQSAMSIQASVPFVARQVGFEGRSAGIEAILAGKPLEGYSQTFSGAAANAAGANGGNDNAASDNQGNSNIGNSNIGNVALTAELATLNKGESVSFDLVLGFAAASNVDDAAKAASQTAKASLGAGFDKLADDFAGNSASPGWRQYLKSLKSLNTMAGHTADGGKLLNISAMVLKAQEDKTHAGALIASLSNPWGDTIDAIKPSTGYKAVWPRDFYQCAMAFLAMGDADTAKVAFEYLKQIQAGPNLKGYEGVPGWFLQKTHVDGETEWVAVQLDQTAMPIMLGWKLWQAGVLSPDEAKSWYHSMLKPAAEFLVSGGEVSLDWNKRQITPPVTQQERWEEQEGYSPSTMAALITGLNAAAALARHASDIEAAERFEAAATRFGASLGKHTVTHTGSLAAHPYIVRLSPNGEPDTDAKLADNNGRPGLDQRLVLDAGFLELVRYGVVDANDAVVQSTLKLVDSENLDENLRLKYSFTTKAGASFPGFRRYGNDGYGEDTQSGANYYETGSNSANQRGRVWPFFTGERGHYELAALTHGGKALDDSARNQLIGTYVAGMESFANEGGMLPEQVWDGVGNPTRFSYQHGQGTNSATPLAWTHAEYVKLVRSVTDGKVWDGYPFKQTASLTQKQAAAK</sequence>
<dbReference type="Pfam" id="PF00723">
    <property type="entry name" value="Glyco_hydro_15"/>
    <property type="match status" value="1"/>
</dbReference>
<accession>A0ABS5V7U8</accession>
<dbReference type="PANTHER" id="PTHR31616">
    <property type="entry name" value="TREHALASE"/>
    <property type="match status" value="1"/>
</dbReference>
<dbReference type="InterPro" id="IPR011013">
    <property type="entry name" value="Gal_mutarotase_sf_dom"/>
</dbReference>
<feature type="compositionally biased region" description="Low complexity" evidence="1">
    <location>
        <begin position="28"/>
        <end position="57"/>
    </location>
</feature>
<dbReference type="EMBL" id="JAHEPS010000007">
    <property type="protein sequence ID" value="MBT1446030.1"/>
    <property type="molecule type" value="Genomic_DNA"/>
</dbReference>
<evidence type="ECO:0000256" key="2">
    <source>
        <dbReference type="SAM" id="SignalP"/>
    </source>
</evidence>
<proteinExistence type="predicted"/>
<feature type="signal peptide" evidence="2">
    <location>
        <begin position="1"/>
        <end position="22"/>
    </location>
</feature>
<evidence type="ECO:0000313" key="5">
    <source>
        <dbReference type="EMBL" id="MBT1446030.1"/>
    </source>
</evidence>
<dbReference type="InterPro" id="IPR015220">
    <property type="entry name" value="Glucodextranase_N"/>
</dbReference>
<keyword evidence="6" id="KW-1185">Reference proteome</keyword>
<evidence type="ECO:0000259" key="4">
    <source>
        <dbReference type="Pfam" id="PF09137"/>
    </source>
</evidence>
<feature type="domain" description="GH15-like" evidence="3">
    <location>
        <begin position="399"/>
        <end position="835"/>
    </location>
</feature>
<dbReference type="RefSeq" id="WP_214508264.1">
    <property type="nucleotide sequence ID" value="NZ_JAHEPS010000007.1"/>
</dbReference>
<reference evidence="5 6" key="1">
    <citation type="submission" date="2021-05" db="EMBL/GenBank/DDBJ databases">
        <title>Shewanella sp. JM162201.</title>
        <authorList>
            <person name="Xu S."/>
            <person name="Li A."/>
        </authorList>
    </citation>
    <scope>NUCLEOTIDE SEQUENCE [LARGE SCALE GENOMIC DNA]</scope>
    <source>
        <strain evidence="5 6">JM162201</strain>
    </source>
</reference>
<feature type="domain" description="Glucodextranase N-terminal" evidence="4">
    <location>
        <begin position="271"/>
        <end position="376"/>
    </location>
</feature>
<dbReference type="Proteomes" id="UP001195903">
    <property type="component" value="Unassembled WGS sequence"/>
</dbReference>
<dbReference type="Pfam" id="PF09137">
    <property type="entry name" value="Glucodextran_N"/>
    <property type="match status" value="2"/>
</dbReference>
<comment type="caution">
    <text evidence="5">The sequence shown here is derived from an EMBL/GenBank/DDBJ whole genome shotgun (WGS) entry which is preliminary data.</text>
</comment>
<name>A0ABS5V7U8_9GAMM</name>
<dbReference type="SUPFAM" id="SSF48208">
    <property type="entry name" value="Six-hairpin glycosidases"/>
    <property type="match status" value="1"/>
</dbReference>
<dbReference type="SUPFAM" id="SSF74650">
    <property type="entry name" value="Galactose mutarotase-like"/>
    <property type="match status" value="1"/>
</dbReference>
<dbReference type="PANTHER" id="PTHR31616:SF0">
    <property type="entry name" value="GLUCAN 1,4-ALPHA-GLUCOSIDASE"/>
    <property type="match status" value="1"/>
</dbReference>
<dbReference type="InterPro" id="IPR014718">
    <property type="entry name" value="GH-type_carb-bd"/>
</dbReference>
<protein>
    <submittedName>
        <fullName evidence="5">Glucan 1,4-alpha-glucosidase</fullName>
    </submittedName>
</protein>
<gene>
    <name evidence="5" type="ORF">KJI95_16160</name>
</gene>
<dbReference type="CDD" id="cd07430">
    <property type="entry name" value="GH15_N"/>
    <property type="match status" value="1"/>
</dbReference>
<dbReference type="Gene3D" id="1.50.10.10">
    <property type="match status" value="1"/>
</dbReference>
<evidence type="ECO:0000313" key="6">
    <source>
        <dbReference type="Proteomes" id="UP001195903"/>
    </source>
</evidence>
<dbReference type="InterPro" id="IPR008928">
    <property type="entry name" value="6-hairpin_glycosidase_sf"/>
</dbReference>
<feature type="region of interest" description="Disordered" evidence="1">
    <location>
        <begin position="28"/>
        <end position="59"/>
    </location>
</feature>
<dbReference type="InterPro" id="IPR012341">
    <property type="entry name" value="6hp_glycosidase-like_sf"/>
</dbReference>
<dbReference type="InterPro" id="IPR011613">
    <property type="entry name" value="GH15-like"/>
</dbReference>
<organism evidence="5 6">
    <name type="scientific">Shewanella jiangmenensis</name>
    <dbReference type="NCBI Taxonomy" id="2837387"/>
    <lineage>
        <taxon>Bacteria</taxon>
        <taxon>Pseudomonadati</taxon>
        <taxon>Pseudomonadota</taxon>
        <taxon>Gammaproteobacteria</taxon>
        <taxon>Alteromonadales</taxon>
        <taxon>Shewanellaceae</taxon>
        <taxon>Shewanella</taxon>
    </lineage>
</organism>
<dbReference type="Gene3D" id="2.70.98.10">
    <property type="match status" value="1"/>
</dbReference>
<feature type="chain" id="PRO_5045206299" evidence="2">
    <location>
        <begin position="23"/>
        <end position="863"/>
    </location>
</feature>